<evidence type="ECO:0000256" key="1">
    <source>
        <dbReference type="SAM" id="MobiDB-lite"/>
    </source>
</evidence>
<reference evidence="2" key="1">
    <citation type="submission" date="2020-04" db="EMBL/GenBank/DDBJ databases">
        <authorList>
            <person name="Alioto T."/>
            <person name="Alioto T."/>
            <person name="Gomez Garrido J."/>
        </authorList>
    </citation>
    <scope>NUCLEOTIDE SEQUENCE</scope>
    <source>
        <strain evidence="2">A484AB</strain>
    </source>
</reference>
<dbReference type="Proteomes" id="UP001152795">
    <property type="component" value="Unassembled WGS sequence"/>
</dbReference>
<proteinExistence type="predicted"/>
<comment type="caution">
    <text evidence="2">The sequence shown here is derived from an EMBL/GenBank/DDBJ whole genome shotgun (WGS) entry which is preliminary data.</text>
</comment>
<feature type="compositionally biased region" description="Low complexity" evidence="1">
    <location>
        <begin position="334"/>
        <end position="379"/>
    </location>
</feature>
<dbReference type="OrthoDB" id="10264848at2759"/>
<organism evidence="2 3">
    <name type="scientific">Paramuricea clavata</name>
    <name type="common">Red gorgonian</name>
    <name type="synonym">Violescent sea-whip</name>
    <dbReference type="NCBI Taxonomy" id="317549"/>
    <lineage>
        <taxon>Eukaryota</taxon>
        <taxon>Metazoa</taxon>
        <taxon>Cnidaria</taxon>
        <taxon>Anthozoa</taxon>
        <taxon>Octocorallia</taxon>
        <taxon>Malacalcyonacea</taxon>
        <taxon>Plexauridae</taxon>
        <taxon>Paramuricea</taxon>
    </lineage>
</organism>
<feature type="region of interest" description="Disordered" evidence="1">
    <location>
        <begin position="267"/>
        <end position="418"/>
    </location>
</feature>
<gene>
    <name evidence="2" type="ORF">PACLA_8A085369</name>
</gene>
<feature type="compositionally biased region" description="Polar residues" evidence="1">
    <location>
        <begin position="294"/>
        <end position="319"/>
    </location>
</feature>
<name>A0A7D9J4V6_PARCT</name>
<feature type="region of interest" description="Disordered" evidence="1">
    <location>
        <begin position="142"/>
        <end position="169"/>
    </location>
</feature>
<evidence type="ECO:0000313" key="2">
    <source>
        <dbReference type="EMBL" id="CAB4022066.1"/>
    </source>
</evidence>
<sequence length="432" mass="46844">MPGIARTSVLITKTDLDSLVNLFCQLKYVSSQPQRRKLEQIINHGSLDKLLNNLEGTHLVTSSLAKMSFSTQDTDVQNELHNTLQAFDKSIQENEIVLVISLGVPTIECPGMLQEEKVLGMPTPKTRRKSTIQEAMADHISNEINENSQPSDSDSNDSSSDEKLPESEDTAATHLEMKNDEKPEDVDSADDALSDLGFVDFFVRTKHLPPKHPPTNPFAQTEGPPMPSKPTATNPFAQSVDPFSDFDSVTPNVYQNDPFTRVITRLPEQPAPIHQVPGNPSEQAPSEIPPSGLRPSTNSMSLTPSHQTPVTRNSFSPPNNHGPLIDLGGELELPSSTDPRSSSSTSGVMSDDLLFSSGSHSSNESGKRFSSSASSSSDSGMKTSAKIPPIKKEQNAHSNKKGLTASDRPETAQTLCPVNKAALHLPTLRESH</sequence>
<dbReference type="EMBL" id="CACRXK020011782">
    <property type="protein sequence ID" value="CAB4022066.1"/>
    <property type="molecule type" value="Genomic_DNA"/>
</dbReference>
<accession>A0A7D9J4V6</accession>
<feature type="region of interest" description="Disordered" evidence="1">
    <location>
        <begin position="207"/>
        <end position="252"/>
    </location>
</feature>
<keyword evidence="3" id="KW-1185">Reference proteome</keyword>
<protein>
    <submittedName>
        <fullName evidence="2">Uncharacterized protein</fullName>
    </submittedName>
</protein>
<dbReference type="AlphaFoldDB" id="A0A7D9J4V6"/>
<evidence type="ECO:0000313" key="3">
    <source>
        <dbReference type="Proteomes" id="UP001152795"/>
    </source>
</evidence>